<feature type="region of interest" description="Disordered" evidence="1">
    <location>
        <begin position="1"/>
        <end position="22"/>
    </location>
</feature>
<name>A0AAD4STI0_9MAGN</name>
<dbReference type="EMBL" id="JAJJMB010008779">
    <property type="protein sequence ID" value="KAI3920936.1"/>
    <property type="molecule type" value="Genomic_DNA"/>
</dbReference>
<dbReference type="Proteomes" id="UP001202328">
    <property type="component" value="Unassembled WGS sequence"/>
</dbReference>
<organism evidence="2 3">
    <name type="scientific">Papaver atlanticum</name>
    <dbReference type="NCBI Taxonomy" id="357466"/>
    <lineage>
        <taxon>Eukaryota</taxon>
        <taxon>Viridiplantae</taxon>
        <taxon>Streptophyta</taxon>
        <taxon>Embryophyta</taxon>
        <taxon>Tracheophyta</taxon>
        <taxon>Spermatophyta</taxon>
        <taxon>Magnoliopsida</taxon>
        <taxon>Ranunculales</taxon>
        <taxon>Papaveraceae</taxon>
        <taxon>Papaveroideae</taxon>
        <taxon>Papaver</taxon>
    </lineage>
</organism>
<accession>A0AAD4STI0</accession>
<comment type="caution">
    <text evidence="2">The sequence shown here is derived from an EMBL/GenBank/DDBJ whole genome shotgun (WGS) entry which is preliminary data.</text>
</comment>
<proteinExistence type="predicted"/>
<dbReference type="AlphaFoldDB" id="A0AAD4STI0"/>
<evidence type="ECO:0000256" key="1">
    <source>
        <dbReference type="SAM" id="MobiDB-lite"/>
    </source>
</evidence>
<gene>
    <name evidence="2" type="ORF">MKW98_027646</name>
</gene>
<feature type="compositionally biased region" description="Basic and acidic residues" evidence="1">
    <location>
        <begin position="10"/>
        <end position="22"/>
    </location>
</feature>
<reference evidence="2" key="1">
    <citation type="submission" date="2022-04" db="EMBL/GenBank/DDBJ databases">
        <title>A functionally conserved STORR gene fusion in Papaver species that diverged 16.8 million years ago.</title>
        <authorList>
            <person name="Catania T."/>
        </authorList>
    </citation>
    <scope>NUCLEOTIDE SEQUENCE</scope>
    <source>
        <strain evidence="2">S-188037</strain>
    </source>
</reference>
<evidence type="ECO:0000313" key="3">
    <source>
        <dbReference type="Proteomes" id="UP001202328"/>
    </source>
</evidence>
<keyword evidence="3" id="KW-1185">Reference proteome</keyword>
<evidence type="ECO:0000313" key="2">
    <source>
        <dbReference type="EMBL" id="KAI3920936.1"/>
    </source>
</evidence>
<sequence length="143" mass="16497">MSMSPVLVPKKKDTHTPKEERDNIRRNCYVRKGTTALERIFYLEEEAINKMEASKRKTVVQLIIENMKLDYGNKRAEANKIDSLTKRETDGEIYLANAVHLTRTETSLNSTFTPASCKPSSLQVNFDAAHFSVESDIKFDYFW</sequence>
<protein>
    <submittedName>
        <fullName evidence="2">Uncharacterized protein</fullName>
    </submittedName>
</protein>